<reference evidence="1 2" key="1">
    <citation type="submission" date="2011-10" db="EMBL/GenBank/DDBJ databases">
        <title>Genome Sequence of Commensalibacter intestini A911, isolated from Drosophila gut.</title>
        <authorList>
            <person name="Lee W.-J."/>
            <person name="Kim E.-K."/>
        </authorList>
    </citation>
    <scope>NUCLEOTIDE SEQUENCE [LARGE SCALE GENOMIC DNA]</scope>
    <source>
        <strain evidence="1 2">A911</strain>
    </source>
</reference>
<dbReference type="InterPro" id="IPR037234">
    <property type="entry name" value="ImmE5_sf"/>
</dbReference>
<name>G6EXX5_9PROT</name>
<accession>G6EXX5</accession>
<dbReference type="Gene3D" id="3.30.190.30">
    <property type="match status" value="1"/>
</dbReference>
<organism evidence="1 2">
    <name type="scientific">Commensalibacter intestini A911</name>
    <dbReference type="NCBI Taxonomy" id="1088868"/>
    <lineage>
        <taxon>Bacteria</taxon>
        <taxon>Pseudomonadati</taxon>
        <taxon>Pseudomonadota</taxon>
        <taxon>Alphaproteobacteria</taxon>
        <taxon>Acetobacterales</taxon>
        <taxon>Acetobacteraceae</taxon>
    </lineage>
</organism>
<sequence length="41" mass="4534">MGSKKALFYQGKLIDNNQLAIENIKEDEAAGYTAFIVTISK</sequence>
<dbReference type="SUPFAM" id="SSF143469">
    <property type="entry name" value="ImmE5-like"/>
    <property type="match status" value="1"/>
</dbReference>
<dbReference type="GO" id="GO:0030153">
    <property type="term" value="P:bacteriocin immunity"/>
    <property type="evidence" value="ECO:0007669"/>
    <property type="project" value="InterPro"/>
</dbReference>
<dbReference type="EMBL" id="AGFR01000003">
    <property type="protein sequence ID" value="EHD14363.1"/>
    <property type="molecule type" value="Genomic_DNA"/>
</dbReference>
<proteinExistence type="predicted"/>
<protein>
    <submittedName>
        <fullName evidence="1">Uncharacterized protein</fullName>
    </submittedName>
</protein>
<evidence type="ECO:0000313" key="2">
    <source>
        <dbReference type="Proteomes" id="UP000005939"/>
    </source>
</evidence>
<evidence type="ECO:0000313" key="1">
    <source>
        <dbReference type="EMBL" id="EHD14363.1"/>
    </source>
</evidence>
<dbReference type="Proteomes" id="UP000005939">
    <property type="component" value="Unassembled WGS sequence"/>
</dbReference>
<dbReference type="AlphaFoldDB" id="G6EXX5"/>
<comment type="caution">
    <text evidence="1">The sequence shown here is derived from an EMBL/GenBank/DDBJ whole genome shotgun (WGS) entry which is preliminary data.</text>
</comment>
<gene>
    <name evidence="1" type="ORF">CIN_02950</name>
</gene>